<dbReference type="STRING" id="88036.D8S0E7"/>
<evidence type="ECO:0000313" key="3">
    <source>
        <dbReference type="Proteomes" id="UP000001514"/>
    </source>
</evidence>
<sequence length="120" mass="11825">MAVFTFVCKHTGGSWNAKQRGGDLEGSAANPLELQKQMRDLALQSAGAGAVSVDFALITPSAGVLQVIVGGGAGGAAFASGGGAPAAGGAAAAAPAPAEEEKKEEKEASEDEDMGFSLFD</sequence>
<evidence type="ECO:0000256" key="1">
    <source>
        <dbReference type="SAM" id="MobiDB-lite"/>
    </source>
</evidence>
<dbReference type="Proteomes" id="UP000001514">
    <property type="component" value="Unassembled WGS sequence"/>
</dbReference>
<reference evidence="2 3" key="1">
    <citation type="journal article" date="2011" name="Science">
        <title>The Selaginella genome identifies genetic changes associated with the evolution of vascular plants.</title>
        <authorList>
            <person name="Banks J.A."/>
            <person name="Nishiyama T."/>
            <person name="Hasebe M."/>
            <person name="Bowman J.L."/>
            <person name="Gribskov M."/>
            <person name="dePamphilis C."/>
            <person name="Albert V.A."/>
            <person name="Aono N."/>
            <person name="Aoyama T."/>
            <person name="Ambrose B.A."/>
            <person name="Ashton N.W."/>
            <person name="Axtell M.J."/>
            <person name="Barker E."/>
            <person name="Barker M.S."/>
            <person name="Bennetzen J.L."/>
            <person name="Bonawitz N.D."/>
            <person name="Chapple C."/>
            <person name="Cheng C."/>
            <person name="Correa L.G."/>
            <person name="Dacre M."/>
            <person name="DeBarry J."/>
            <person name="Dreyer I."/>
            <person name="Elias M."/>
            <person name="Engstrom E.M."/>
            <person name="Estelle M."/>
            <person name="Feng L."/>
            <person name="Finet C."/>
            <person name="Floyd S.K."/>
            <person name="Frommer W.B."/>
            <person name="Fujita T."/>
            <person name="Gramzow L."/>
            <person name="Gutensohn M."/>
            <person name="Harholt J."/>
            <person name="Hattori M."/>
            <person name="Heyl A."/>
            <person name="Hirai T."/>
            <person name="Hiwatashi Y."/>
            <person name="Ishikawa M."/>
            <person name="Iwata M."/>
            <person name="Karol K.G."/>
            <person name="Koehler B."/>
            <person name="Kolukisaoglu U."/>
            <person name="Kubo M."/>
            <person name="Kurata T."/>
            <person name="Lalonde S."/>
            <person name="Li K."/>
            <person name="Li Y."/>
            <person name="Litt A."/>
            <person name="Lyons E."/>
            <person name="Manning G."/>
            <person name="Maruyama T."/>
            <person name="Michael T.P."/>
            <person name="Mikami K."/>
            <person name="Miyazaki S."/>
            <person name="Morinaga S."/>
            <person name="Murata T."/>
            <person name="Mueller-Roeber B."/>
            <person name="Nelson D.R."/>
            <person name="Obara M."/>
            <person name="Oguri Y."/>
            <person name="Olmstead R.G."/>
            <person name="Onodera N."/>
            <person name="Petersen B.L."/>
            <person name="Pils B."/>
            <person name="Prigge M."/>
            <person name="Rensing S.A."/>
            <person name="Riano-Pachon D.M."/>
            <person name="Roberts A.W."/>
            <person name="Sato Y."/>
            <person name="Scheller H.V."/>
            <person name="Schulz B."/>
            <person name="Schulz C."/>
            <person name="Shakirov E.V."/>
            <person name="Shibagaki N."/>
            <person name="Shinohara N."/>
            <person name="Shippen D.E."/>
            <person name="Soerensen I."/>
            <person name="Sotooka R."/>
            <person name="Sugimoto N."/>
            <person name="Sugita M."/>
            <person name="Sumikawa N."/>
            <person name="Tanurdzic M."/>
            <person name="Theissen G."/>
            <person name="Ulvskov P."/>
            <person name="Wakazuki S."/>
            <person name="Weng J.K."/>
            <person name="Willats W.W."/>
            <person name="Wipf D."/>
            <person name="Wolf P.G."/>
            <person name="Yang L."/>
            <person name="Zimmer A.D."/>
            <person name="Zhu Q."/>
            <person name="Mitros T."/>
            <person name="Hellsten U."/>
            <person name="Loque D."/>
            <person name="Otillar R."/>
            <person name="Salamov A."/>
            <person name="Schmutz J."/>
            <person name="Shapiro H."/>
            <person name="Lindquist E."/>
            <person name="Lucas S."/>
            <person name="Rokhsar D."/>
            <person name="Grigoriev I.V."/>
        </authorList>
    </citation>
    <scope>NUCLEOTIDE SEQUENCE [LARGE SCALE GENOMIC DNA]</scope>
</reference>
<dbReference type="eggNOG" id="ENOG502S1SG">
    <property type="taxonomic scope" value="Eukaryota"/>
</dbReference>
<dbReference type="KEGG" id="smo:SELMODRAFT_105823"/>
<evidence type="ECO:0008006" key="4">
    <source>
        <dbReference type="Google" id="ProtNLM"/>
    </source>
</evidence>
<keyword evidence="3" id="KW-1185">Reference proteome</keyword>
<proteinExistence type="predicted"/>
<dbReference type="HOGENOM" id="CLU_2053070_0_0_1"/>
<dbReference type="Pfam" id="PF00428">
    <property type="entry name" value="Ribosomal_60s"/>
    <property type="match status" value="1"/>
</dbReference>
<dbReference type="AlphaFoldDB" id="D8S0E7"/>
<dbReference type="GO" id="GO:0003735">
    <property type="term" value="F:structural constituent of ribosome"/>
    <property type="evidence" value="ECO:0007669"/>
    <property type="project" value="InterPro"/>
</dbReference>
<dbReference type="OrthoDB" id="2015129at2759"/>
<protein>
    <recommendedName>
        <fullName evidence="4">60S acidic ribosomal protein P3</fullName>
    </recommendedName>
</protein>
<dbReference type="GO" id="GO:0022626">
    <property type="term" value="C:cytosolic ribosome"/>
    <property type="evidence" value="ECO:0000318"/>
    <property type="project" value="GO_Central"/>
</dbReference>
<feature type="compositionally biased region" description="Low complexity" evidence="1">
    <location>
        <begin position="87"/>
        <end position="97"/>
    </location>
</feature>
<dbReference type="InterPro" id="IPR044252">
    <property type="entry name" value="RPP3"/>
</dbReference>
<dbReference type="OMA" id="FTFICKE"/>
<organism evidence="3">
    <name type="scientific">Selaginella moellendorffii</name>
    <name type="common">Spikemoss</name>
    <dbReference type="NCBI Taxonomy" id="88036"/>
    <lineage>
        <taxon>Eukaryota</taxon>
        <taxon>Viridiplantae</taxon>
        <taxon>Streptophyta</taxon>
        <taxon>Embryophyta</taxon>
        <taxon>Tracheophyta</taxon>
        <taxon>Lycopodiopsida</taxon>
        <taxon>Selaginellales</taxon>
        <taxon>Selaginellaceae</taxon>
        <taxon>Selaginella</taxon>
    </lineage>
</organism>
<dbReference type="Gramene" id="EFJ21914">
    <property type="protein sequence ID" value="EFJ21914"/>
    <property type="gene ID" value="SELMODRAFT_105823"/>
</dbReference>
<dbReference type="PANTHER" id="PTHR47207:SF2">
    <property type="entry name" value="LARGE RIBOSOMAL SUBUNIT PROTEIN P3Y-RELATED"/>
    <property type="match status" value="1"/>
</dbReference>
<gene>
    <name evidence="2" type="ORF">SELMODRAFT_105823</name>
</gene>
<dbReference type="FunCoup" id="D8S0E7">
    <property type="interactions" value="642"/>
</dbReference>
<evidence type="ECO:0000313" key="2">
    <source>
        <dbReference type="EMBL" id="EFJ21914.1"/>
    </source>
</evidence>
<dbReference type="InParanoid" id="D8S0E7"/>
<name>D8S0E7_SELML</name>
<dbReference type="PANTHER" id="PTHR47207">
    <property type="entry name" value="60S ACIDIC RIBOSOMAL PROTEIN P3-1-RELATED"/>
    <property type="match status" value="1"/>
</dbReference>
<feature type="region of interest" description="Disordered" evidence="1">
    <location>
        <begin position="82"/>
        <end position="120"/>
    </location>
</feature>
<dbReference type="EMBL" id="GL377597">
    <property type="protein sequence ID" value="EFJ21914.1"/>
    <property type="molecule type" value="Genomic_DNA"/>
</dbReference>
<accession>D8S0E7</accession>